<sequence length="211" mass="22876">MTVRGLGATHDERRWEILDAVFTVVDTEGAQQVTIRRVAAVAGVSVGRVQHYFPTKDDLLTGAFTAVNELGTERVRRRTSENGLEGEGPASILDAVLTELIPETADDCRLVRVAQAFETYAYTRSELKDRVVRGYDELVSLLAQLIGGCLDTHGGKQADAARFRSRAYELLGLATGLAALVVVDALAPRAARDILTHRLTELLDTSPEADG</sequence>
<dbReference type="EMBL" id="CP063450">
    <property type="protein sequence ID" value="QOV99553.1"/>
    <property type="molecule type" value="Genomic_DNA"/>
</dbReference>
<dbReference type="SUPFAM" id="SSF48498">
    <property type="entry name" value="Tetracyclin repressor-like, C-terminal domain"/>
    <property type="match status" value="1"/>
</dbReference>
<evidence type="ECO:0000256" key="2">
    <source>
        <dbReference type="ARBA" id="ARBA00023015"/>
    </source>
</evidence>
<dbReference type="InterPro" id="IPR036271">
    <property type="entry name" value="Tet_transcr_reg_TetR-rel_C_sf"/>
</dbReference>
<evidence type="ECO:0000256" key="3">
    <source>
        <dbReference type="ARBA" id="ARBA00023125"/>
    </source>
</evidence>
<keyword evidence="3 5" id="KW-0238">DNA-binding</keyword>
<proteinExistence type="predicted"/>
<evidence type="ECO:0000256" key="4">
    <source>
        <dbReference type="ARBA" id="ARBA00023163"/>
    </source>
</evidence>
<feature type="DNA-binding region" description="H-T-H motif" evidence="5">
    <location>
        <begin position="34"/>
        <end position="53"/>
    </location>
</feature>
<keyword evidence="2" id="KW-0805">Transcription regulation</keyword>
<evidence type="ECO:0000313" key="8">
    <source>
        <dbReference type="Proteomes" id="UP000593818"/>
    </source>
</evidence>
<dbReference type="InterPro" id="IPR050109">
    <property type="entry name" value="HTH-type_TetR-like_transc_reg"/>
</dbReference>
<dbReference type="PANTHER" id="PTHR30055:SF234">
    <property type="entry name" value="HTH-TYPE TRANSCRIPTIONAL REGULATOR BETI"/>
    <property type="match status" value="1"/>
</dbReference>
<dbReference type="AlphaFoldDB" id="A0A7M2XQ86"/>
<name>A0A7M2XQ86_9NOCA</name>
<dbReference type="Proteomes" id="UP000593818">
    <property type="component" value="Chromosome"/>
</dbReference>
<dbReference type="PANTHER" id="PTHR30055">
    <property type="entry name" value="HTH-TYPE TRANSCRIPTIONAL REGULATOR RUTR"/>
    <property type="match status" value="1"/>
</dbReference>
<dbReference type="GeneID" id="29939661"/>
<reference evidence="7 8" key="1">
    <citation type="submission" date="2020-10" db="EMBL/GenBank/DDBJ databases">
        <title>Whole genome sequence of oil-degrading bacteria Rhodococcus pyridinivorans strain 5Ap.</title>
        <authorList>
            <person name="Akhremchuk A.E."/>
            <person name="Valentovich L.N."/>
            <person name="Charniauskaya M.I."/>
            <person name="Bukliarevich H.A."/>
            <person name="Titok M.A."/>
        </authorList>
    </citation>
    <scope>NUCLEOTIDE SEQUENCE [LARGE SCALE GENOMIC DNA]</scope>
    <source>
        <strain evidence="7 8">5Ap</strain>
    </source>
</reference>
<dbReference type="Gene3D" id="1.10.357.10">
    <property type="entry name" value="Tetracycline Repressor, domain 2"/>
    <property type="match status" value="1"/>
</dbReference>
<dbReference type="Pfam" id="PF00440">
    <property type="entry name" value="TetR_N"/>
    <property type="match status" value="1"/>
</dbReference>
<dbReference type="InterPro" id="IPR009057">
    <property type="entry name" value="Homeodomain-like_sf"/>
</dbReference>
<dbReference type="RefSeq" id="WP_024103032.1">
    <property type="nucleotide sequence ID" value="NZ_CP063450.1"/>
</dbReference>
<dbReference type="SUPFAM" id="SSF46689">
    <property type="entry name" value="Homeodomain-like"/>
    <property type="match status" value="1"/>
</dbReference>
<dbReference type="Pfam" id="PF13977">
    <property type="entry name" value="TetR_C_6"/>
    <property type="match status" value="1"/>
</dbReference>
<protein>
    <submittedName>
        <fullName evidence="7">TetR family transcriptional regulator C-terminal domain-containing protein</fullName>
    </submittedName>
</protein>
<evidence type="ECO:0000259" key="6">
    <source>
        <dbReference type="PROSITE" id="PS50977"/>
    </source>
</evidence>
<keyword evidence="8" id="KW-1185">Reference proteome</keyword>
<gene>
    <name evidence="7" type="ORF">INP59_03925</name>
</gene>
<organism evidence="7 8">
    <name type="scientific">Rhodococcus pyridinivorans</name>
    <dbReference type="NCBI Taxonomy" id="103816"/>
    <lineage>
        <taxon>Bacteria</taxon>
        <taxon>Bacillati</taxon>
        <taxon>Actinomycetota</taxon>
        <taxon>Actinomycetes</taxon>
        <taxon>Mycobacteriales</taxon>
        <taxon>Nocardiaceae</taxon>
        <taxon>Rhodococcus</taxon>
    </lineage>
</organism>
<feature type="domain" description="HTH tetR-type" evidence="6">
    <location>
        <begin position="11"/>
        <end position="71"/>
    </location>
</feature>
<dbReference type="InterPro" id="IPR001647">
    <property type="entry name" value="HTH_TetR"/>
</dbReference>
<dbReference type="PROSITE" id="PS50977">
    <property type="entry name" value="HTH_TETR_2"/>
    <property type="match status" value="1"/>
</dbReference>
<evidence type="ECO:0000256" key="5">
    <source>
        <dbReference type="PROSITE-ProRule" id="PRU00335"/>
    </source>
</evidence>
<accession>A0A7M2XQ86</accession>
<keyword evidence="1" id="KW-0678">Repressor</keyword>
<dbReference type="InterPro" id="IPR039538">
    <property type="entry name" value="BetI_C"/>
</dbReference>
<evidence type="ECO:0000313" key="7">
    <source>
        <dbReference type="EMBL" id="QOV99553.1"/>
    </source>
</evidence>
<evidence type="ECO:0000256" key="1">
    <source>
        <dbReference type="ARBA" id="ARBA00022491"/>
    </source>
</evidence>
<dbReference type="GO" id="GO:0003700">
    <property type="term" value="F:DNA-binding transcription factor activity"/>
    <property type="evidence" value="ECO:0007669"/>
    <property type="project" value="TreeGrafter"/>
</dbReference>
<dbReference type="GO" id="GO:0000976">
    <property type="term" value="F:transcription cis-regulatory region binding"/>
    <property type="evidence" value="ECO:0007669"/>
    <property type="project" value="TreeGrafter"/>
</dbReference>
<keyword evidence="4" id="KW-0804">Transcription</keyword>